<evidence type="ECO:0000313" key="2">
    <source>
        <dbReference type="EMBL" id="TWR25208.1"/>
    </source>
</evidence>
<dbReference type="CDD" id="cd03801">
    <property type="entry name" value="GT4_PimA-like"/>
    <property type="match status" value="1"/>
</dbReference>
<gene>
    <name evidence="2" type="ORF">FPZ43_17205</name>
</gene>
<name>A0A563U0Q3_9SPHI</name>
<proteinExistence type="predicted"/>
<reference evidence="2 3" key="1">
    <citation type="submission" date="2019-07" db="EMBL/GenBank/DDBJ databases">
        <authorList>
            <person name="Kim J."/>
        </authorList>
    </citation>
    <scope>NUCLEOTIDE SEQUENCE [LARGE SCALE GENOMIC DNA]</scope>
    <source>
        <strain evidence="3">dk17</strain>
    </source>
</reference>
<dbReference type="EMBL" id="VOEJ01000009">
    <property type="protein sequence ID" value="TWR25208.1"/>
    <property type="molecule type" value="Genomic_DNA"/>
</dbReference>
<feature type="domain" description="Glycosyl transferase family 1" evidence="1">
    <location>
        <begin position="235"/>
        <end position="388"/>
    </location>
</feature>
<dbReference type="Pfam" id="PF00534">
    <property type="entry name" value="Glycos_transf_1"/>
    <property type="match status" value="1"/>
</dbReference>
<dbReference type="AlphaFoldDB" id="A0A563U0Q3"/>
<dbReference type="OrthoDB" id="596635at2"/>
<keyword evidence="3" id="KW-1185">Reference proteome</keyword>
<evidence type="ECO:0000313" key="3">
    <source>
        <dbReference type="Proteomes" id="UP000320042"/>
    </source>
</evidence>
<dbReference type="Gene3D" id="3.40.50.2000">
    <property type="entry name" value="Glycogen Phosphorylase B"/>
    <property type="match status" value="2"/>
</dbReference>
<accession>A0A563U0Q3</accession>
<sequence length="430" mass="48536">MRKKILISAYAVSPYRGSEYGAAWNTINYLAKKHDVWVLYGMSDDHMGDTQTLRKYMAETPVPNVTFVEVGASRLANTINLLNKAGAGWFFYFAYYLWQKAALRTARALSANIDFDVVHQLGPIGYREPGFLWQLKKPMVWGPIGGMMKIDDRLIKDMPLRSRLQFKAKNLINYFQLNYSTRIKDAFKRADVLIAATTTGQRTIKEKFGRESYHWAEPWLIKEPELDATKFRKLDSQVKLVWAGTHNERKNMKLCLQALAGVNYKNWVLNVLGTGPLTASLKQMAADLGISDKIKWHGMIDRKEAVQIMAGSHLHIVTSIAEDNPNVVFEALSNAVPTLTINHFGMADLVTENSGYKVNNGAYQDVLAGFVLVLNSILENPVQLIEKAEATLHCAAVHNWQKRLARLDGFYEEAINVYHARANKGQLVAV</sequence>
<protein>
    <submittedName>
        <fullName evidence="2">Glycosyltransferase</fullName>
    </submittedName>
</protein>
<dbReference type="GO" id="GO:0016757">
    <property type="term" value="F:glycosyltransferase activity"/>
    <property type="evidence" value="ECO:0007669"/>
    <property type="project" value="InterPro"/>
</dbReference>
<dbReference type="RefSeq" id="WP_146383179.1">
    <property type="nucleotide sequence ID" value="NZ_VOEJ01000009.1"/>
</dbReference>
<keyword evidence="2" id="KW-0808">Transferase</keyword>
<dbReference type="InterPro" id="IPR001296">
    <property type="entry name" value="Glyco_trans_1"/>
</dbReference>
<organism evidence="2 3">
    <name type="scientific">Mucilaginibacter pallidiroseus</name>
    <dbReference type="NCBI Taxonomy" id="2599295"/>
    <lineage>
        <taxon>Bacteria</taxon>
        <taxon>Pseudomonadati</taxon>
        <taxon>Bacteroidota</taxon>
        <taxon>Sphingobacteriia</taxon>
        <taxon>Sphingobacteriales</taxon>
        <taxon>Sphingobacteriaceae</taxon>
        <taxon>Mucilaginibacter</taxon>
    </lineage>
</organism>
<dbReference type="Proteomes" id="UP000320042">
    <property type="component" value="Unassembled WGS sequence"/>
</dbReference>
<comment type="caution">
    <text evidence="2">The sequence shown here is derived from an EMBL/GenBank/DDBJ whole genome shotgun (WGS) entry which is preliminary data.</text>
</comment>
<dbReference type="SUPFAM" id="SSF53756">
    <property type="entry name" value="UDP-Glycosyltransferase/glycogen phosphorylase"/>
    <property type="match status" value="1"/>
</dbReference>
<dbReference type="PANTHER" id="PTHR12526">
    <property type="entry name" value="GLYCOSYLTRANSFERASE"/>
    <property type="match status" value="1"/>
</dbReference>
<evidence type="ECO:0000259" key="1">
    <source>
        <dbReference type="Pfam" id="PF00534"/>
    </source>
</evidence>